<dbReference type="InterPro" id="IPR050307">
    <property type="entry name" value="Sterol_Desaturase_Related"/>
</dbReference>
<keyword evidence="4 5" id="KW-0472">Membrane</keyword>
<evidence type="ECO:0000256" key="1">
    <source>
        <dbReference type="ARBA" id="ARBA00004370"/>
    </source>
</evidence>
<keyword evidence="3 5" id="KW-1133">Transmembrane helix</keyword>
<evidence type="ECO:0000256" key="5">
    <source>
        <dbReference type="SAM" id="Phobius"/>
    </source>
</evidence>
<evidence type="ECO:0000313" key="8">
    <source>
        <dbReference type="Proteomes" id="UP000180253"/>
    </source>
</evidence>
<feature type="transmembrane region" description="Helical" evidence="5">
    <location>
        <begin position="203"/>
        <end position="222"/>
    </location>
</feature>
<evidence type="ECO:0000256" key="4">
    <source>
        <dbReference type="ARBA" id="ARBA00023136"/>
    </source>
</evidence>
<protein>
    <recommendedName>
        <fullName evidence="6">Fatty acid hydroxylase domain-containing protein</fullName>
    </recommendedName>
</protein>
<dbReference type="OrthoDB" id="9770329at2"/>
<evidence type="ECO:0000313" key="7">
    <source>
        <dbReference type="EMBL" id="OHU96519.1"/>
    </source>
</evidence>
<feature type="transmembrane region" description="Helical" evidence="5">
    <location>
        <begin position="22"/>
        <end position="41"/>
    </location>
</feature>
<dbReference type="Pfam" id="PF04116">
    <property type="entry name" value="FA_hydroxylase"/>
    <property type="match status" value="1"/>
</dbReference>
<evidence type="ECO:0000256" key="2">
    <source>
        <dbReference type="ARBA" id="ARBA00022692"/>
    </source>
</evidence>
<accession>A0A1S1N912</accession>
<dbReference type="GO" id="GO:0005506">
    <property type="term" value="F:iron ion binding"/>
    <property type="evidence" value="ECO:0007669"/>
    <property type="project" value="InterPro"/>
</dbReference>
<feature type="transmembrane region" description="Helical" evidence="5">
    <location>
        <begin position="175"/>
        <end position="196"/>
    </location>
</feature>
<gene>
    <name evidence="7" type="ORF">BIW53_04105</name>
</gene>
<dbReference type="InterPro" id="IPR006694">
    <property type="entry name" value="Fatty_acid_hydroxylase"/>
</dbReference>
<dbReference type="GO" id="GO:0008610">
    <property type="term" value="P:lipid biosynthetic process"/>
    <property type="evidence" value="ECO:0007669"/>
    <property type="project" value="InterPro"/>
</dbReference>
<dbReference type="Proteomes" id="UP000180253">
    <property type="component" value="Unassembled WGS sequence"/>
</dbReference>
<reference evidence="7 8" key="1">
    <citation type="submission" date="2016-10" db="EMBL/GenBank/DDBJ databases">
        <title>Pseudoalteromonas amylolytica sp. nov., isolated from the surface seawater.</title>
        <authorList>
            <person name="Wu Y.-H."/>
            <person name="Cheng H."/>
            <person name="Jin X.-B."/>
            <person name="Wang C.-S."/>
            <person name="Xu X.-W."/>
        </authorList>
    </citation>
    <scope>NUCLEOTIDE SEQUENCE [LARGE SCALE GENOMIC DNA]</scope>
    <source>
        <strain evidence="7 8">JCM 12483</strain>
    </source>
</reference>
<name>A0A1S1N912_9GAMM</name>
<evidence type="ECO:0000259" key="6">
    <source>
        <dbReference type="Pfam" id="PF04116"/>
    </source>
</evidence>
<feature type="transmembrane region" description="Helical" evidence="5">
    <location>
        <begin position="116"/>
        <end position="142"/>
    </location>
</feature>
<sequence>MFMDFIVHFVNRLLIELDEATMQWPFLLGALSMAICFVYLYKDKSLLDSFKFIFCRKIWFHKSAVTDYKIAIINGCIYAVLLPTSLFSSFEISTVVHETLTTYFGESNIEQHTQPALWATLLFSLFIILIVDFVSYLVHFLYHKVPFLWEFHKVHHSARVLTPVSSFRTHPVSNWLGLIVNGILIGMVFGLLKYFVTFPVSELSLFGLNVFSFFINLFGGLLTHSHIRIQWPANISKVIVSPLNHQIHHSNNPAHFDKNFGFWFSIWDVIFGTYYKGTEQDKFAFGIGKETKDFYSLKTVYFRPVKNALQIAKQFFKSRQAR</sequence>
<keyword evidence="8" id="KW-1185">Reference proteome</keyword>
<dbReference type="EMBL" id="MNAN01000026">
    <property type="protein sequence ID" value="OHU96519.1"/>
    <property type="molecule type" value="Genomic_DNA"/>
</dbReference>
<dbReference type="GO" id="GO:0016020">
    <property type="term" value="C:membrane"/>
    <property type="evidence" value="ECO:0007669"/>
    <property type="project" value="UniProtKB-SubCell"/>
</dbReference>
<dbReference type="GO" id="GO:0016491">
    <property type="term" value="F:oxidoreductase activity"/>
    <property type="evidence" value="ECO:0007669"/>
    <property type="project" value="InterPro"/>
</dbReference>
<comment type="caution">
    <text evidence="7">The sequence shown here is derived from an EMBL/GenBank/DDBJ whole genome shotgun (WGS) entry which is preliminary data.</text>
</comment>
<proteinExistence type="predicted"/>
<keyword evidence="2 5" id="KW-0812">Transmembrane</keyword>
<dbReference type="STRING" id="327939.BIW53_04105"/>
<evidence type="ECO:0000256" key="3">
    <source>
        <dbReference type="ARBA" id="ARBA00022989"/>
    </source>
</evidence>
<dbReference type="PANTHER" id="PTHR11863">
    <property type="entry name" value="STEROL DESATURASE"/>
    <property type="match status" value="1"/>
</dbReference>
<dbReference type="AlphaFoldDB" id="A0A1S1N912"/>
<comment type="subcellular location">
    <subcellularLocation>
        <location evidence="1">Membrane</location>
    </subcellularLocation>
</comment>
<feature type="domain" description="Fatty acid hydroxylase" evidence="6">
    <location>
        <begin position="125"/>
        <end position="273"/>
    </location>
</feature>
<organism evidence="7 8">
    <name type="scientific">Pseudoalteromonas byunsanensis</name>
    <dbReference type="NCBI Taxonomy" id="327939"/>
    <lineage>
        <taxon>Bacteria</taxon>
        <taxon>Pseudomonadati</taxon>
        <taxon>Pseudomonadota</taxon>
        <taxon>Gammaproteobacteria</taxon>
        <taxon>Alteromonadales</taxon>
        <taxon>Pseudoalteromonadaceae</taxon>
        <taxon>Pseudoalteromonas</taxon>
    </lineage>
</organism>